<gene>
    <name evidence="1" type="ORF">RFULGI_LOCUS726</name>
</gene>
<dbReference type="Proteomes" id="UP000789396">
    <property type="component" value="Unassembled WGS sequence"/>
</dbReference>
<proteinExistence type="predicted"/>
<dbReference type="AlphaFoldDB" id="A0A9N8VPR2"/>
<keyword evidence="2" id="KW-1185">Reference proteome</keyword>
<name>A0A9N8VPR2_9GLOM</name>
<reference evidence="1" key="1">
    <citation type="submission" date="2021-06" db="EMBL/GenBank/DDBJ databases">
        <authorList>
            <person name="Kallberg Y."/>
            <person name="Tangrot J."/>
            <person name="Rosling A."/>
        </authorList>
    </citation>
    <scope>NUCLEOTIDE SEQUENCE</scope>
    <source>
        <strain evidence="1">IN212</strain>
    </source>
</reference>
<organism evidence="1 2">
    <name type="scientific">Racocetra fulgida</name>
    <dbReference type="NCBI Taxonomy" id="60492"/>
    <lineage>
        <taxon>Eukaryota</taxon>
        <taxon>Fungi</taxon>
        <taxon>Fungi incertae sedis</taxon>
        <taxon>Mucoromycota</taxon>
        <taxon>Glomeromycotina</taxon>
        <taxon>Glomeromycetes</taxon>
        <taxon>Diversisporales</taxon>
        <taxon>Gigasporaceae</taxon>
        <taxon>Racocetra</taxon>
    </lineage>
</organism>
<dbReference type="OrthoDB" id="2410524at2759"/>
<accession>A0A9N8VPR2</accession>
<protein>
    <submittedName>
        <fullName evidence="1">19461_t:CDS:1</fullName>
    </submittedName>
</protein>
<evidence type="ECO:0000313" key="2">
    <source>
        <dbReference type="Proteomes" id="UP000789396"/>
    </source>
</evidence>
<dbReference type="EMBL" id="CAJVPZ010000348">
    <property type="protein sequence ID" value="CAG8462024.1"/>
    <property type="molecule type" value="Genomic_DNA"/>
</dbReference>
<sequence length="128" mass="14476">MVDALAVGQTFGSWDELDRDNITAEASAHTKQFFSDLSFCLSKILINDINAKAIQTGIDAGSSAIKELEEFMNGFITKYRPKNKKDKLINRKNARQQYEDEDETTLSSDDEDFILTDLSPFNKNVVLF</sequence>
<evidence type="ECO:0000313" key="1">
    <source>
        <dbReference type="EMBL" id="CAG8462024.1"/>
    </source>
</evidence>
<comment type="caution">
    <text evidence="1">The sequence shown here is derived from an EMBL/GenBank/DDBJ whole genome shotgun (WGS) entry which is preliminary data.</text>
</comment>